<feature type="coiled-coil region" evidence="1">
    <location>
        <begin position="8"/>
        <end position="35"/>
    </location>
</feature>
<evidence type="ECO:0008006" key="4">
    <source>
        <dbReference type="Google" id="ProtNLM"/>
    </source>
</evidence>
<dbReference type="EMBL" id="JAVREJ010000041">
    <property type="protein sequence ID" value="MDT0353702.1"/>
    <property type="molecule type" value="Genomic_DNA"/>
</dbReference>
<comment type="caution">
    <text evidence="2">The sequence shown here is derived from an EMBL/GenBank/DDBJ whole genome shotgun (WGS) entry which is preliminary data.</text>
</comment>
<evidence type="ECO:0000313" key="2">
    <source>
        <dbReference type="EMBL" id="MDT0353702.1"/>
    </source>
</evidence>
<evidence type="ECO:0000313" key="3">
    <source>
        <dbReference type="Proteomes" id="UP001183202"/>
    </source>
</evidence>
<evidence type="ECO:0000256" key="1">
    <source>
        <dbReference type="SAM" id="Coils"/>
    </source>
</evidence>
<dbReference type="Proteomes" id="UP001183202">
    <property type="component" value="Unassembled WGS sequence"/>
</dbReference>
<protein>
    <recommendedName>
        <fullName evidence="4">Antibiotic biosynthesis monooxygenase</fullName>
    </recommendedName>
</protein>
<keyword evidence="1" id="KW-0175">Coiled coil</keyword>
<gene>
    <name evidence="2" type="ORF">RM445_29850</name>
</gene>
<reference evidence="3" key="1">
    <citation type="submission" date="2023-07" db="EMBL/GenBank/DDBJ databases">
        <title>30 novel species of actinomycetes from the DSMZ collection.</title>
        <authorList>
            <person name="Nouioui I."/>
        </authorList>
    </citation>
    <scope>NUCLEOTIDE SEQUENCE [LARGE SCALE GENOMIC DNA]</scope>
    <source>
        <strain evidence="3">DSM 45834</strain>
    </source>
</reference>
<organism evidence="2 3">
    <name type="scientific">Pseudonocardia charpentierae</name>
    <dbReference type="NCBI Taxonomy" id="3075545"/>
    <lineage>
        <taxon>Bacteria</taxon>
        <taxon>Bacillati</taxon>
        <taxon>Actinomycetota</taxon>
        <taxon>Actinomycetes</taxon>
        <taxon>Pseudonocardiales</taxon>
        <taxon>Pseudonocardiaceae</taxon>
        <taxon>Pseudonocardia</taxon>
    </lineage>
</organism>
<proteinExistence type="predicted"/>
<accession>A0ABU2NIA1</accession>
<name>A0ABU2NIA1_9PSEU</name>
<dbReference type="RefSeq" id="WP_311560212.1">
    <property type="nucleotide sequence ID" value="NZ_JAVREJ010000041.1"/>
</dbReference>
<keyword evidence="3" id="KW-1185">Reference proteome</keyword>
<sequence length="104" mass="11982">MASFTQIIEMQTSRIDEVEALIRELRNRLDDGQSSAPRRGTITADRDRDGFYLSIVEFDSYEAAMENSNRPEVGEYAARMAKLCDAPPKFYNLDVRETWQPTDQ</sequence>